<name>S4NR55_9ACTN</name>
<dbReference type="HOGENOM" id="CLU_2939598_0_0_11"/>
<dbReference type="EMBL" id="AOPY01001351">
    <property type="protein sequence ID" value="EPJ40939.1"/>
    <property type="molecule type" value="Genomic_DNA"/>
</dbReference>
<evidence type="ECO:0000313" key="1">
    <source>
        <dbReference type="EMBL" id="EPJ40939.1"/>
    </source>
</evidence>
<dbReference type="Proteomes" id="UP000015001">
    <property type="component" value="Unassembled WGS sequence"/>
</dbReference>
<protein>
    <submittedName>
        <fullName evidence="1">Uncharacterized protein</fullName>
    </submittedName>
</protein>
<proteinExistence type="predicted"/>
<dbReference type="AlphaFoldDB" id="S4NR55"/>
<organism evidence="1 2">
    <name type="scientific">Streptomyces afghaniensis 772</name>
    <dbReference type="NCBI Taxonomy" id="1283301"/>
    <lineage>
        <taxon>Bacteria</taxon>
        <taxon>Bacillati</taxon>
        <taxon>Actinomycetota</taxon>
        <taxon>Actinomycetes</taxon>
        <taxon>Kitasatosporales</taxon>
        <taxon>Streptomycetaceae</taxon>
        <taxon>Streptomyces</taxon>
    </lineage>
</organism>
<comment type="caution">
    <text evidence="1">The sequence shown here is derived from an EMBL/GenBank/DDBJ whole genome shotgun (WGS) entry which is preliminary data.</text>
</comment>
<accession>S4NR55</accession>
<keyword evidence="2" id="KW-1185">Reference proteome</keyword>
<evidence type="ECO:0000313" key="2">
    <source>
        <dbReference type="Proteomes" id="UP000015001"/>
    </source>
</evidence>
<sequence length="60" mass="6503">MPIEDFADLAEVAPNTVVVYSEPKDGRYQQAAAHPLGTPVELPAPVGFTLDTEELKDYAD</sequence>
<reference evidence="1 2" key="1">
    <citation type="submission" date="2013-02" db="EMBL/GenBank/DDBJ databases">
        <title>Draft Genome Sequence of Streptomyces afghaniensis, Which Produces Compounds of the Julimycin B-Complex.</title>
        <authorList>
            <person name="Gruening B.A."/>
            <person name="Praeg A."/>
            <person name="Erxleben A."/>
            <person name="Guenther S."/>
            <person name="Fiedler H.-P."/>
            <person name="Goodfellow M."/>
            <person name="Mueller M."/>
        </authorList>
    </citation>
    <scope>NUCLEOTIDE SEQUENCE [LARGE SCALE GENOMIC DNA]</scope>
    <source>
        <strain evidence="1 2">772</strain>
    </source>
</reference>
<gene>
    <name evidence="1" type="ORF">STAFG_2022</name>
</gene>
<dbReference type="PATRIC" id="fig|1283301.3.peg.1995"/>